<evidence type="ECO:0000313" key="5">
    <source>
        <dbReference type="EMBL" id="KTD38471.1"/>
    </source>
</evidence>
<keyword evidence="2 6" id="KW-0808">Transferase</keyword>
<dbReference type="STRING" id="39962.Lmor_0292"/>
<reference evidence="6 8" key="2">
    <citation type="submission" date="2018-06" db="EMBL/GenBank/DDBJ databases">
        <authorList>
            <consortium name="Pathogen Informatics"/>
            <person name="Doyle S."/>
        </authorList>
    </citation>
    <scope>NUCLEOTIDE SEQUENCE [LARGE SCALE GENOMIC DNA]</scope>
    <source>
        <strain evidence="6 8">NCTC12239</strain>
    </source>
</reference>
<evidence type="ECO:0000313" key="7">
    <source>
        <dbReference type="Proteomes" id="UP000054985"/>
    </source>
</evidence>
<dbReference type="EMBL" id="UGOG01000001">
    <property type="protein sequence ID" value="STX62834.1"/>
    <property type="molecule type" value="Genomic_DNA"/>
</dbReference>
<evidence type="ECO:0000313" key="8">
    <source>
        <dbReference type="Proteomes" id="UP000254040"/>
    </source>
</evidence>
<evidence type="ECO:0000256" key="3">
    <source>
        <dbReference type="ARBA" id="ARBA00022898"/>
    </source>
</evidence>
<keyword evidence="7" id="KW-1185">Reference proteome</keyword>
<evidence type="ECO:0000256" key="1">
    <source>
        <dbReference type="ARBA" id="ARBA00001933"/>
    </source>
</evidence>
<evidence type="ECO:0000313" key="6">
    <source>
        <dbReference type="EMBL" id="STX62834.1"/>
    </source>
</evidence>
<dbReference type="Pfam" id="PF00155">
    <property type="entry name" value="Aminotran_1_2"/>
    <property type="match status" value="1"/>
</dbReference>
<dbReference type="Proteomes" id="UP000054985">
    <property type="component" value="Unassembled WGS sequence"/>
</dbReference>
<dbReference type="InterPro" id="IPR050087">
    <property type="entry name" value="AON_synthase_class-II"/>
</dbReference>
<evidence type="ECO:0000256" key="2">
    <source>
        <dbReference type="ARBA" id="ARBA00022679"/>
    </source>
</evidence>
<dbReference type="PANTHER" id="PTHR13693">
    <property type="entry name" value="CLASS II AMINOTRANSFERASE/8-AMINO-7-OXONONANOATE SYNTHASE"/>
    <property type="match status" value="1"/>
</dbReference>
<dbReference type="EC" id="2.3.1.47" evidence="6"/>
<dbReference type="GO" id="GO:0008710">
    <property type="term" value="F:8-amino-7-oxononanoate synthase activity"/>
    <property type="evidence" value="ECO:0007669"/>
    <property type="project" value="UniProtKB-EC"/>
</dbReference>
<keyword evidence="3" id="KW-0663">Pyridoxal phosphate</keyword>
<keyword evidence="6" id="KW-0012">Acyltransferase</keyword>
<dbReference type="InterPro" id="IPR015421">
    <property type="entry name" value="PyrdxlP-dep_Trfase_major"/>
</dbReference>
<proteinExistence type="predicted"/>
<dbReference type="InterPro" id="IPR004839">
    <property type="entry name" value="Aminotransferase_I/II_large"/>
</dbReference>
<name>A0A378JW65_9GAMM</name>
<dbReference type="Proteomes" id="UP000254040">
    <property type="component" value="Unassembled WGS sequence"/>
</dbReference>
<organism evidence="6 8">
    <name type="scientific">Legionella moravica</name>
    <dbReference type="NCBI Taxonomy" id="39962"/>
    <lineage>
        <taxon>Bacteria</taxon>
        <taxon>Pseudomonadati</taxon>
        <taxon>Pseudomonadota</taxon>
        <taxon>Gammaproteobacteria</taxon>
        <taxon>Legionellales</taxon>
        <taxon>Legionellaceae</taxon>
        <taxon>Legionella</taxon>
    </lineage>
</organism>
<dbReference type="RefSeq" id="WP_028384582.1">
    <property type="nucleotide sequence ID" value="NZ_CAAAJG010000041.1"/>
</dbReference>
<comment type="cofactor">
    <cofactor evidence="1">
        <name>pyridoxal 5'-phosphate</name>
        <dbReference type="ChEBI" id="CHEBI:597326"/>
    </cofactor>
</comment>
<accession>A0A378JW65</accession>
<gene>
    <name evidence="6" type="primary">bioF</name>
    <name evidence="5" type="ORF">Lmor_0292</name>
    <name evidence="6" type="ORF">NCTC12239_01773</name>
</gene>
<dbReference type="Gene3D" id="3.40.640.10">
    <property type="entry name" value="Type I PLP-dependent aspartate aminotransferase-like (Major domain)"/>
    <property type="match status" value="1"/>
</dbReference>
<dbReference type="GO" id="GO:0030170">
    <property type="term" value="F:pyridoxal phosphate binding"/>
    <property type="evidence" value="ECO:0007669"/>
    <property type="project" value="InterPro"/>
</dbReference>
<dbReference type="InterPro" id="IPR015422">
    <property type="entry name" value="PyrdxlP-dep_Trfase_small"/>
</dbReference>
<dbReference type="PANTHER" id="PTHR13693:SF100">
    <property type="entry name" value="8-AMINO-7-OXONONANOATE SYNTHASE"/>
    <property type="match status" value="1"/>
</dbReference>
<reference evidence="5 7" key="1">
    <citation type="submission" date="2015-11" db="EMBL/GenBank/DDBJ databases">
        <title>Genomic analysis of 38 Legionella species identifies large and diverse effector repertoires.</title>
        <authorList>
            <person name="Burstein D."/>
            <person name="Amaro F."/>
            <person name="Zusman T."/>
            <person name="Lifshitz Z."/>
            <person name="Cohen O."/>
            <person name="Gilbert J.A."/>
            <person name="Pupko T."/>
            <person name="Shuman H.A."/>
            <person name="Segal G."/>
        </authorList>
    </citation>
    <scope>NUCLEOTIDE SEQUENCE [LARGE SCALE GENOMIC DNA]</scope>
    <source>
        <strain evidence="5 7">ATCC 43877</strain>
    </source>
</reference>
<dbReference type="EMBL" id="LNYN01000010">
    <property type="protein sequence ID" value="KTD38471.1"/>
    <property type="molecule type" value="Genomic_DNA"/>
</dbReference>
<dbReference type="OrthoDB" id="9807157at2"/>
<dbReference type="InterPro" id="IPR015424">
    <property type="entry name" value="PyrdxlP-dep_Trfase"/>
</dbReference>
<protein>
    <submittedName>
        <fullName evidence="6">8-amino-7-oxononanoate synthase</fullName>
        <ecNumber evidence="6">2.3.1.47</ecNumber>
    </submittedName>
</protein>
<dbReference type="Gene3D" id="3.90.1150.10">
    <property type="entry name" value="Aspartate Aminotransferase, domain 1"/>
    <property type="match status" value="1"/>
</dbReference>
<evidence type="ECO:0000259" key="4">
    <source>
        <dbReference type="Pfam" id="PF00155"/>
    </source>
</evidence>
<dbReference type="SUPFAM" id="SSF53383">
    <property type="entry name" value="PLP-dependent transferases"/>
    <property type="match status" value="1"/>
</dbReference>
<feature type="domain" description="Aminotransferase class I/classII large" evidence="4">
    <location>
        <begin position="33"/>
        <end position="370"/>
    </location>
</feature>
<dbReference type="AlphaFoldDB" id="A0A378JW65"/>
<dbReference type="GO" id="GO:0009102">
    <property type="term" value="P:biotin biosynthetic process"/>
    <property type="evidence" value="ECO:0007669"/>
    <property type="project" value="TreeGrafter"/>
</dbReference>
<sequence length="381" mass="42066">MTLNQKIREYTESLSQKGLLRTRRVPDAQQTALMPFDSNDYLSLSTDHRITKAYQEGYAMYPSGSGGSMLLSGYHANHQAAERAFAELLAVDECILFSSGYAANLAVASLMGKINARCLIDKGVHASIYDGLGLAQVEFTRYIHNDMDDLSHKLKSTVEENIVITEGIFSMSGQIAPLSTISELCEEKRSVLLVDEAHSFGILGEQGRGAVSHYGLTQNEVPLRVLPLGKSAASQGAVVAGTTVWINALLQAARSLIYSTAPSPALSYGILKTLDVIILADDRRRRLVQLIDYFKQKINTSPLQWSVSNSPIQQLQLGCPHLALHYDKELRQAGLSCSPIRSPTVSTKQTGLRIILNFNHQEEHINRLFNTLDKIYESAHY</sequence>